<dbReference type="Pfam" id="PF12729">
    <property type="entry name" value="4HB_MCP_1"/>
    <property type="match status" value="1"/>
</dbReference>
<dbReference type="SMART" id="SM00283">
    <property type="entry name" value="MA"/>
    <property type="match status" value="1"/>
</dbReference>
<dbReference type="InterPro" id="IPR024478">
    <property type="entry name" value="HlyB_4HB_MCP"/>
</dbReference>
<dbReference type="GO" id="GO:0007165">
    <property type="term" value="P:signal transduction"/>
    <property type="evidence" value="ECO:0007669"/>
    <property type="project" value="UniProtKB-KW"/>
</dbReference>
<keyword evidence="9" id="KW-1185">Reference proteome</keyword>
<dbReference type="InterPro" id="IPR004089">
    <property type="entry name" value="MCPsignal_dom"/>
</dbReference>
<evidence type="ECO:0000259" key="6">
    <source>
        <dbReference type="PROSITE" id="PS50111"/>
    </source>
</evidence>
<protein>
    <submittedName>
        <fullName evidence="8">Methyl-accepting chemotaxis protein PctC</fullName>
    </submittedName>
</protein>
<reference evidence="9" key="1">
    <citation type="submission" date="2016-12" db="EMBL/GenBank/DDBJ databases">
        <authorList>
            <person name="Rodrigo-Torres L."/>
            <person name="Arahal R.D."/>
            <person name="Lucena T."/>
        </authorList>
    </citation>
    <scope>NUCLEOTIDE SEQUENCE [LARGE SCALE GENOMIC DNA]</scope>
</reference>
<dbReference type="STRING" id="1117707.VQ7734_04465"/>
<evidence type="ECO:0000313" key="9">
    <source>
        <dbReference type="Proteomes" id="UP000184600"/>
    </source>
</evidence>
<comment type="subcellular location">
    <subcellularLocation>
        <location evidence="1">Membrane</location>
    </subcellularLocation>
</comment>
<name>A0A1M7Z1E1_9VIBR</name>
<dbReference type="Pfam" id="PF00672">
    <property type="entry name" value="HAMP"/>
    <property type="match status" value="1"/>
</dbReference>
<feature type="domain" description="Methyl-accepting transducer" evidence="6">
    <location>
        <begin position="267"/>
        <end position="503"/>
    </location>
</feature>
<evidence type="ECO:0000256" key="5">
    <source>
        <dbReference type="SAM" id="Phobius"/>
    </source>
</evidence>
<dbReference type="SMART" id="SM00304">
    <property type="entry name" value="HAMP"/>
    <property type="match status" value="1"/>
</dbReference>
<dbReference type="Gene3D" id="1.10.287.950">
    <property type="entry name" value="Methyl-accepting chemotaxis protein"/>
    <property type="match status" value="1"/>
</dbReference>
<dbReference type="Pfam" id="PF00015">
    <property type="entry name" value="MCPsignal"/>
    <property type="match status" value="1"/>
</dbReference>
<feature type="transmembrane region" description="Helical" evidence="5">
    <location>
        <begin position="190"/>
        <end position="212"/>
    </location>
</feature>
<dbReference type="AlphaFoldDB" id="A0A1M7Z1E1"/>
<keyword evidence="2 4" id="KW-0807">Transducer</keyword>
<evidence type="ECO:0000256" key="1">
    <source>
        <dbReference type="ARBA" id="ARBA00004370"/>
    </source>
</evidence>
<evidence type="ECO:0000256" key="3">
    <source>
        <dbReference type="ARBA" id="ARBA00029447"/>
    </source>
</evidence>
<evidence type="ECO:0000313" key="8">
    <source>
        <dbReference type="EMBL" id="SHO58693.1"/>
    </source>
</evidence>
<dbReference type="GO" id="GO:0016020">
    <property type="term" value="C:membrane"/>
    <property type="evidence" value="ECO:0007669"/>
    <property type="project" value="UniProtKB-SubCell"/>
</dbReference>
<feature type="transmembrane region" description="Helical" evidence="5">
    <location>
        <begin position="6"/>
        <end position="29"/>
    </location>
</feature>
<dbReference type="Proteomes" id="UP000184600">
    <property type="component" value="Unassembled WGS sequence"/>
</dbReference>
<keyword evidence="5" id="KW-0472">Membrane</keyword>
<dbReference type="PROSITE" id="PS50885">
    <property type="entry name" value="HAMP"/>
    <property type="match status" value="1"/>
</dbReference>
<dbReference type="PROSITE" id="PS50111">
    <property type="entry name" value="CHEMOTAXIS_TRANSDUC_2"/>
    <property type="match status" value="1"/>
</dbReference>
<proteinExistence type="inferred from homology"/>
<sequence>MKNIKISHLLTAGFSVPVVIFIIITLVSLSQMDTINQQSTVISDNWLPSVQLIERLNTQTADLRNLEAIHIILTDPQEIQQADEHLTQKKQQIDDTLHAYKQMSSDGEEAGLMKVFEHEYQNYLSIQQKLLSLSSSGSYQAAKTLFTGKSRQAYTRYSDVLIKLSQLDRDSAAQASEYADTIHARAIRMLILSLVISALIMAAIAFVIARYLTTSVHTLKDAITQMAEGDLTTQVDHMGHNELGVLSDSLNRSSGQFNQITSKLSRVANQVSHNSESLAANMTQSKGNAEHILSQSEMIATASTEMASAALEISENASQAKDYAGQAMAYVDEGNQALVESKAISERIAASVRDSAEIVNELRQYSTEIGTVIEVIHGISEQTNLLALNAAIEAARAGEQGRGFAVVADEVRNLATKTQDSTVDIQEIIVRLQTQAEQADQFMNSNLQLVTESTQISEQVMEAFDKIQTGMHQIADFNTQVATASDEQTSVTDEISRNITVSVEMINQNVTAIQEATQISHSLESEAEEQRKLLAYFTI</sequence>
<keyword evidence="5" id="KW-0812">Transmembrane</keyword>
<dbReference type="EMBL" id="FRFG01000075">
    <property type="protein sequence ID" value="SHO58693.1"/>
    <property type="molecule type" value="Genomic_DNA"/>
</dbReference>
<comment type="similarity">
    <text evidence="3">Belongs to the methyl-accepting chemotaxis (MCP) protein family.</text>
</comment>
<dbReference type="CDD" id="cd06225">
    <property type="entry name" value="HAMP"/>
    <property type="match status" value="1"/>
</dbReference>
<dbReference type="PANTHER" id="PTHR32089">
    <property type="entry name" value="METHYL-ACCEPTING CHEMOTAXIS PROTEIN MCPB"/>
    <property type="match status" value="1"/>
</dbReference>
<dbReference type="CDD" id="cd11386">
    <property type="entry name" value="MCP_signal"/>
    <property type="match status" value="1"/>
</dbReference>
<evidence type="ECO:0000256" key="4">
    <source>
        <dbReference type="PROSITE-ProRule" id="PRU00284"/>
    </source>
</evidence>
<dbReference type="SUPFAM" id="SSF58104">
    <property type="entry name" value="Methyl-accepting chemotaxis protein (MCP) signaling domain"/>
    <property type="match status" value="1"/>
</dbReference>
<dbReference type="PANTHER" id="PTHR32089:SF33">
    <property type="entry name" value="TOXIN COREGULATED PILUS BIOSYNTHESIS PROTEIN I"/>
    <property type="match status" value="1"/>
</dbReference>
<dbReference type="OrthoDB" id="9795078at2"/>
<gene>
    <name evidence="8" type="primary">pctC_18</name>
    <name evidence="8" type="ORF">VQ7734_04465</name>
</gene>
<accession>A0A1M7Z1E1</accession>
<feature type="domain" description="HAMP" evidence="7">
    <location>
        <begin position="210"/>
        <end position="262"/>
    </location>
</feature>
<evidence type="ECO:0000256" key="2">
    <source>
        <dbReference type="ARBA" id="ARBA00023224"/>
    </source>
</evidence>
<keyword evidence="5" id="KW-1133">Transmembrane helix</keyword>
<dbReference type="FunFam" id="1.10.287.950:FF:000001">
    <property type="entry name" value="Methyl-accepting chemotaxis sensory transducer"/>
    <property type="match status" value="1"/>
</dbReference>
<evidence type="ECO:0000259" key="7">
    <source>
        <dbReference type="PROSITE" id="PS50885"/>
    </source>
</evidence>
<dbReference type="InterPro" id="IPR003660">
    <property type="entry name" value="HAMP_dom"/>
</dbReference>
<dbReference type="RefSeq" id="WP_073586140.1">
    <property type="nucleotide sequence ID" value="NZ_AP024897.1"/>
</dbReference>
<dbReference type="GO" id="GO:0006935">
    <property type="term" value="P:chemotaxis"/>
    <property type="evidence" value="ECO:0007669"/>
    <property type="project" value="UniProtKB-ARBA"/>
</dbReference>
<organism evidence="8 9">
    <name type="scientific">Vibrio quintilis</name>
    <dbReference type="NCBI Taxonomy" id="1117707"/>
    <lineage>
        <taxon>Bacteria</taxon>
        <taxon>Pseudomonadati</taxon>
        <taxon>Pseudomonadota</taxon>
        <taxon>Gammaproteobacteria</taxon>
        <taxon>Vibrionales</taxon>
        <taxon>Vibrionaceae</taxon>
        <taxon>Vibrio</taxon>
    </lineage>
</organism>